<dbReference type="GO" id="GO:0005829">
    <property type="term" value="C:cytosol"/>
    <property type="evidence" value="ECO:0007669"/>
    <property type="project" value="TreeGrafter"/>
</dbReference>
<sequence length="347" mass="38191">MTRAEFLVRTRALTGFVPLVKQLGGDAAALLAAKGLTVRELEDEQFSLPLRAFAELISDAAAALNKPDFGILLAARQNLSVLGPIALAAQHAGCVGDALELVGRYMPYHSPGLTLTVSIEGDDAVLRLRHNLILQGEVRRHVTELPYAVSLAFMRMISRREGRDWQLSFQHDSPLSLARYRRLLGCPVALQQAEDSLRFPASLLTLPIDAANRDLQEAAARTVRYLIQRSPLDLGQQVSTLVERSLATGNCTLPVIATQLQMPRHQLQRQLAALGMRFEDIVDNLRRERLQTLLPHSQIPLTEVALQLGYGDPSSLTRACHRWFGQSPKALRRAALPGMQQGTPSAP</sequence>
<dbReference type="Pfam" id="PF12625">
    <property type="entry name" value="Arabinose_bd"/>
    <property type="match status" value="1"/>
</dbReference>
<evidence type="ECO:0000259" key="4">
    <source>
        <dbReference type="PROSITE" id="PS01124"/>
    </source>
</evidence>
<accession>A0A9X3AR70</accession>
<dbReference type="GO" id="GO:0000976">
    <property type="term" value="F:transcription cis-regulatory region binding"/>
    <property type="evidence" value="ECO:0007669"/>
    <property type="project" value="TreeGrafter"/>
</dbReference>
<keyword evidence="1" id="KW-0805">Transcription regulation</keyword>
<dbReference type="PROSITE" id="PS01124">
    <property type="entry name" value="HTH_ARAC_FAMILY_2"/>
    <property type="match status" value="1"/>
</dbReference>
<evidence type="ECO:0000256" key="1">
    <source>
        <dbReference type="ARBA" id="ARBA00023015"/>
    </source>
</evidence>
<keyword evidence="6" id="KW-1185">Reference proteome</keyword>
<evidence type="ECO:0000313" key="6">
    <source>
        <dbReference type="Proteomes" id="UP001147830"/>
    </source>
</evidence>
<dbReference type="InterPro" id="IPR009057">
    <property type="entry name" value="Homeodomain-like_sf"/>
</dbReference>
<proteinExistence type="predicted"/>
<dbReference type="EMBL" id="JAOANI010000015">
    <property type="protein sequence ID" value="MCT7358820.1"/>
    <property type="molecule type" value="Genomic_DNA"/>
</dbReference>
<evidence type="ECO:0000256" key="2">
    <source>
        <dbReference type="ARBA" id="ARBA00023125"/>
    </source>
</evidence>
<dbReference type="AlphaFoldDB" id="A0A9X3AR70"/>
<evidence type="ECO:0000256" key="3">
    <source>
        <dbReference type="ARBA" id="ARBA00023163"/>
    </source>
</evidence>
<dbReference type="GO" id="GO:0003700">
    <property type="term" value="F:DNA-binding transcription factor activity"/>
    <property type="evidence" value="ECO:0007669"/>
    <property type="project" value="InterPro"/>
</dbReference>
<dbReference type="SUPFAM" id="SSF46689">
    <property type="entry name" value="Homeodomain-like"/>
    <property type="match status" value="1"/>
</dbReference>
<dbReference type="PANTHER" id="PTHR47894">
    <property type="entry name" value="HTH-TYPE TRANSCRIPTIONAL REGULATOR GADX"/>
    <property type="match status" value="1"/>
</dbReference>
<name>A0A9X3AR70_9GAMM</name>
<comment type="caution">
    <text evidence="5">The sequence shown here is derived from an EMBL/GenBank/DDBJ whole genome shotgun (WGS) entry which is preliminary data.</text>
</comment>
<gene>
    <name evidence="5" type="ORF">NYR02_07305</name>
</gene>
<dbReference type="Gene3D" id="1.10.10.60">
    <property type="entry name" value="Homeodomain-like"/>
    <property type="match status" value="1"/>
</dbReference>
<dbReference type="Pfam" id="PF12833">
    <property type="entry name" value="HTH_18"/>
    <property type="match status" value="1"/>
</dbReference>
<dbReference type="PANTHER" id="PTHR47894:SF4">
    <property type="entry name" value="HTH-TYPE TRANSCRIPTIONAL REGULATOR GADX"/>
    <property type="match status" value="1"/>
</dbReference>
<reference evidence="5" key="2">
    <citation type="submission" date="2022-08" db="EMBL/GenBank/DDBJ databases">
        <authorList>
            <person name="Dong C."/>
        </authorList>
    </citation>
    <scope>NUCLEOTIDE SEQUENCE</scope>
    <source>
        <strain evidence="5">59MF3M-4</strain>
    </source>
</reference>
<keyword evidence="2" id="KW-0238">DNA-binding</keyword>
<dbReference type="SMART" id="SM00342">
    <property type="entry name" value="HTH_ARAC"/>
    <property type="match status" value="1"/>
</dbReference>
<protein>
    <submittedName>
        <fullName evidence="5">AraC family transcriptional regulator</fullName>
    </submittedName>
</protein>
<reference evidence="5" key="1">
    <citation type="journal article" date="2022" name="Front. Microbiol.">
        <title>Genome-based taxonomic rearrangement of Oceanobacter-related bacteria including the description of Thalassolituus hydrocarbonoclasticus sp. nov. and Thalassolituus pacificus sp. nov. and emended description of the genus Thalassolituus.</title>
        <authorList>
            <person name="Dong C."/>
            <person name="Wei L."/>
            <person name="Wang J."/>
            <person name="Lai Q."/>
            <person name="Huang Z."/>
            <person name="Shao Z."/>
        </authorList>
    </citation>
    <scope>NUCLEOTIDE SEQUENCE</scope>
    <source>
        <strain evidence="5">59MF3M-4</strain>
    </source>
</reference>
<keyword evidence="3" id="KW-0804">Transcription</keyword>
<dbReference type="InterPro" id="IPR018060">
    <property type="entry name" value="HTH_AraC"/>
</dbReference>
<evidence type="ECO:0000313" key="5">
    <source>
        <dbReference type="EMBL" id="MCT7358820.1"/>
    </source>
</evidence>
<dbReference type="InterPro" id="IPR032687">
    <property type="entry name" value="AraC-type_N"/>
</dbReference>
<dbReference type="Proteomes" id="UP001147830">
    <property type="component" value="Unassembled WGS sequence"/>
</dbReference>
<dbReference type="RefSeq" id="WP_260975723.1">
    <property type="nucleotide sequence ID" value="NZ_JAOANI010000015.1"/>
</dbReference>
<organism evidence="5 6">
    <name type="scientific">Thalassolituus pacificus</name>
    <dbReference type="NCBI Taxonomy" id="2975440"/>
    <lineage>
        <taxon>Bacteria</taxon>
        <taxon>Pseudomonadati</taxon>
        <taxon>Pseudomonadota</taxon>
        <taxon>Gammaproteobacteria</taxon>
        <taxon>Oceanospirillales</taxon>
        <taxon>Oceanospirillaceae</taxon>
        <taxon>Thalassolituus</taxon>
    </lineage>
</organism>
<feature type="domain" description="HTH araC/xylS-type" evidence="4">
    <location>
        <begin position="236"/>
        <end position="334"/>
    </location>
</feature>